<dbReference type="InterPro" id="IPR000272">
    <property type="entry name" value="Ion-transport_regulator_FXYD"/>
</dbReference>
<dbReference type="STRING" id="31033.ENSTRUP00000050078"/>
<evidence type="ECO:0000256" key="4">
    <source>
        <dbReference type="ARBA" id="ARBA00022692"/>
    </source>
</evidence>
<evidence type="ECO:0000256" key="7">
    <source>
        <dbReference type="ARBA" id="ARBA00023136"/>
    </source>
</evidence>
<dbReference type="OMA" id="FMMLRVS"/>
<name>A0A3B5K2A1_TAKRU</name>
<evidence type="ECO:0000256" key="2">
    <source>
        <dbReference type="ARBA" id="ARBA00005948"/>
    </source>
</evidence>
<accession>A0A3B5K2A1</accession>
<evidence type="ECO:0000256" key="6">
    <source>
        <dbReference type="ARBA" id="ARBA00023065"/>
    </source>
</evidence>
<organism evidence="10 11">
    <name type="scientific">Takifugu rubripes</name>
    <name type="common">Japanese pufferfish</name>
    <name type="synonym">Fugu rubripes</name>
    <dbReference type="NCBI Taxonomy" id="31033"/>
    <lineage>
        <taxon>Eukaryota</taxon>
        <taxon>Metazoa</taxon>
        <taxon>Chordata</taxon>
        <taxon>Craniata</taxon>
        <taxon>Vertebrata</taxon>
        <taxon>Euteleostomi</taxon>
        <taxon>Actinopterygii</taxon>
        <taxon>Neopterygii</taxon>
        <taxon>Teleostei</taxon>
        <taxon>Neoteleostei</taxon>
        <taxon>Acanthomorphata</taxon>
        <taxon>Eupercaria</taxon>
        <taxon>Tetraodontiformes</taxon>
        <taxon>Tetradontoidea</taxon>
        <taxon>Tetraodontidae</taxon>
        <taxon>Takifugu</taxon>
    </lineage>
</organism>
<comment type="similarity">
    <text evidence="2 8">Belongs to the FXYD family.</text>
</comment>
<reference evidence="10" key="2">
    <citation type="submission" date="2025-08" db="UniProtKB">
        <authorList>
            <consortium name="Ensembl"/>
        </authorList>
    </citation>
    <scope>IDENTIFICATION</scope>
</reference>
<evidence type="ECO:0000256" key="5">
    <source>
        <dbReference type="ARBA" id="ARBA00022989"/>
    </source>
</evidence>
<dbReference type="PROSITE" id="PS01310">
    <property type="entry name" value="FXYD"/>
    <property type="match status" value="1"/>
</dbReference>
<evidence type="ECO:0000256" key="1">
    <source>
        <dbReference type="ARBA" id="ARBA00004167"/>
    </source>
</evidence>
<dbReference type="GO" id="GO:0006811">
    <property type="term" value="P:monoatomic ion transport"/>
    <property type="evidence" value="ECO:0007669"/>
    <property type="project" value="UniProtKB-KW"/>
</dbReference>
<evidence type="ECO:0000256" key="9">
    <source>
        <dbReference type="SAM" id="MobiDB-lite"/>
    </source>
</evidence>
<gene>
    <name evidence="10" type="primary">fxyd5</name>
</gene>
<dbReference type="OrthoDB" id="8961850at2759"/>
<keyword evidence="4 8" id="KW-0812">Transmembrane</keyword>
<dbReference type="Pfam" id="PF02038">
    <property type="entry name" value="ATP1G1_PLM_MAT8"/>
    <property type="match status" value="1"/>
</dbReference>
<dbReference type="Gene3D" id="1.20.5.780">
    <property type="entry name" value="Single helix bin"/>
    <property type="match status" value="1"/>
</dbReference>
<dbReference type="RefSeq" id="XP_011603918.2">
    <property type="nucleotide sequence ID" value="XM_011605616.2"/>
</dbReference>
<keyword evidence="6 8" id="KW-0406">Ion transport</keyword>
<evidence type="ECO:0000313" key="10">
    <source>
        <dbReference type="Ensembl" id="ENSTRUP00000050078.1"/>
    </source>
</evidence>
<dbReference type="CDD" id="cd20323">
    <property type="entry name" value="FXYD_FXYD5"/>
    <property type="match status" value="1"/>
</dbReference>
<feature type="chain" id="PRO_5017105314" description="FXYD domain-containing ion transport regulator" evidence="8">
    <location>
        <begin position="20"/>
        <end position="206"/>
    </location>
</feature>
<sequence length="206" mass="22595">MRSWKAQWMMGLWINLCSGLPRRMDTKGHLIQITIFLFVFLQGSQAQSLTPADHTWAAGSSVANTVTIFPGSRVSRDADLLPAEQPTGQNISNTELTDATTPASNASEDMKTATPETTLTPSPASSMTPTTPVAKKDTKNATHQAVAWNPKWDEDFSYDYDSLRIIGLSVAGILFITGIMIISCDKVCRLPTCRTRSSKSYNVVRH</sequence>
<dbReference type="AlphaFoldDB" id="A0A3B5K2A1"/>
<feature type="transmembrane region" description="Helical" evidence="8">
    <location>
        <begin position="165"/>
        <end position="184"/>
    </location>
</feature>
<protein>
    <recommendedName>
        <fullName evidence="8">FXYD domain-containing ion transport regulator</fullName>
    </recommendedName>
</protein>
<dbReference type="GO" id="GO:0043269">
    <property type="term" value="P:regulation of monoatomic ion transport"/>
    <property type="evidence" value="ECO:0007669"/>
    <property type="project" value="InterPro"/>
</dbReference>
<keyword evidence="11" id="KW-1185">Reference proteome</keyword>
<comment type="subcellular location">
    <subcellularLocation>
        <location evidence="1">Membrane</location>
        <topology evidence="1">Single-pass membrane protein</topology>
    </subcellularLocation>
</comment>
<dbReference type="GO" id="GO:0016020">
    <property type="term" value="C:membrane"/>
    <property type="evidence" value="ECO:0007669"/>
    <property type="project" value="UniProtKB-SubCell"/>
</dbReference>
<dbReference type="Ensembl" id="ENSTRUT00000053162.2">
    <property type="protein sequence ID" value="ENSTRUP00000050078.1"/>
    <property type="gene ID" value="ENSTRUG00000025211.2"/>
</dbReference>
<reference evidence="10" key="3">
    <citation type="submission" date="2025-09" db="UniProtKB">
        <authorList>
            <consortium name="Ensembl"/>
        </authorList>
    </citation>
    <scope>IDENTIFICATION</scope>
</reference>
<keyword evidence="5 8" id="KW-1133">Transmembrane helix</keyword>
<dbReference type="Proteomes" id="UP000005226">
    <property type="component" value="Chromosome 7"/>
</dbReference>
<dbReference type="GeneTree" id="ENSGT00530000068431"/>
<evidence type="ECO:0000256" key="8">
    <source>
        <dbReference type="RuleBase" id="RU364131"/>
    </source>
</evidence>
<keyword evidence="7 8" id="KW-0472">Membrane</keyword>
<feature type="compositionally biased region" description="Low complexity" evidence="9">
    <location>
        <begin position="117"/>
        <end position="132"/>
    </location>
</feature>
<feature type="signal peptide" evidence="8">
    <location>
        <begin position="1"/>
        <end position="19"/>
    </location>
</feature>
<dbReference type="GeneID" id="105416694"/>
<dbReference type="InParanoid" id="A0A3B5K2A1"/>
<reference evidence="10 11" key="1">
    <citation type="journal article" date="2011" name="Genome Biol. Evol.">
        <title>Integration of the genetic map and genome assembly of fugu facilitates insights into distinct features of genome evolution in teleosts and mammals.</title>
        <authorList>
            <person name="Kai W."/>
            <person name="Kikuchi K."/>
            <person name="Tohari S."/>
            <person name="Chew A.K."/>
            <person name="Tay A."/>
            <person name="Fujiwara A."/>
            <person name="Hosoya S."/>
            <person name="Suetake H."/>
            <person name="Naruse K."/>
            <person name="Brenner S."/>
            <person name="Suzuki Y."/>
            <person name="Venkatesh B."/>
        </authorList>
    </citation>
    <scope>NUCLEOTIDE SEQUENCE [LARGE SCALE GENOMIC DNA]</scope>
</reference>
<dbReference type="PANTHER" id="PTHR14132:SF23">
    <property type="entry name" value="FXYD DOMAIN-CONTAINING ION TRANSPORT REGULATOR"/>
    <property type="match status" value="1"/>
</dbReference>
<feature type="region of interest" description="Disordered" evidence="9">
    <location>
        <begin position="83"/>
        <end position="138"/>
    </location>
</feature>
<keyword evidence="8" id="KW-0732">Signal</keyword>
<evidence type="ECO:0000256" key="3">
    <source>
        <dbReference type="ARBA" id="ARBA00022448"/>
    </source>
</evidence>
<dbReference type="PANTHER" id="PTHR14132">
    <property type="entry name" value="SODIUM/POTASSIUM-TRANSPORTING ATPASE SUBUNIT GAMMA"/>
    <property type="match status" value="1"/>
</dbReference>
<keyword evidence="3 8" id="KW-0813">Transport</keyword>
<feature type="compositionally biased region" description="Polar residues" evidence="9">
    <location>
        <begin position="86"/>
        <end position="107"/>
    </location>
</feature>
<evidence type="ECO:0000313" key="11">
    <source>
        <dbReference type="Proteomes" id="UP000005226"/>
    </source>
</evidence>
<proteinExistence type="inferred from homology"/>
<dbReference type="GO" id="GO:0017080">
    <property type="term" value="F:sodium channel regulator activity"/>
    <property type="evidence" value="ECO:0007669"/>
    <property type="project" value="TreeGrafter"/>
</dbReference>
<dbReference type="InterPro" id="IPR047297">
    <property type="entry name" value="FXYD_motif"/>
</dbReference>